<dbReference type="RefSeq" id="WP_056956434.1">
    <property type="nucleotide sequence ID" value="NZ_AZFJ01000037.1"/>
</dbReference>
<dbReference type="PANTHER" id="PTHR11059">
    <property type="entry name" value="DNA REPAIR PROTEIN RECN"/>
    <property type="match status" value="1"/>
</dbReference>
<dbReference type="FunFam" id="3.40.50.300:FF:000356">
    <property type="entry name" value="DNA repair protein RecN"/>
    <property type="match status" value="1"/>
</dbReference>
<dbReference type="Gene3D" id="3.40.50.300">
    <property type="entry name" value="P-loop containing nucleotide triphosphate hydrolases"/>
    <property type="match status" value="2"/>
</dbReference>
<dbReference type="InterPro" id="IPR003395">
    <property type="entry name" value="RecF/RecN/SMC_N"/>
</dbReference>
<dbReference type="GO" id="GO:0005524">
    <property type="term" value="F:ATP binding"/>
    <property type="evidence" value="ECO:0007669"/>
    <property type="project" value="UniProtKB-KW"/>
</dbReference>
<dbReference type="Pfam" id="PF02463">
    <property type="entry name" value="SMC_N"/>
    <property type="match status" value="1"/>
</dbReference>
<keyword evidence="7 9" id="KW-0234">DNA repair</keyword>
<evidence type="ECO:0000256" key="5">
    <source>
        <dbReference type="ARBA" id="ARBA00022763"/>
    </source>
</evidence>
<feature type="domain" description="RecF/RecN/SMC N-terminal" evidence="10">
    <location>
        <begin position="1"/>
        <end position="511"/>
    </location>
</feature>
<evidence type="ECO:0000256" key="7">
    <source>
        <dbReference type="ARBA" id="ARBA00023204"/>
    </source>
</evidence>
<comment type="function">
    <text evidence="1 9">May be involved in recombinational repair of damaged DNA.</text>
</comment>
<keyword evidence="6" id="KW-0067">ATP-binding</keyword>
<proteinExistence type="inferred from homology"/>
<dbReference type="SUPFAM" id="SSF52540">
    <property type="entry name" value="P-loop containing nucleoside triphosphate hydrolases"/>
    <property type="match status" value="1"/>
</dbReference>
<dbReference type="FunFam" id="3.40.50.300:FF:000319">
    <property type="entry name" value="DNA repair protein RecN"/>
    <property type="match status" value="1"/>
</dbReference>
<keyword evidence="5 9" id="KW-0227">DNA damage</keyword>
<evidence type="ECO:0000313" key="12">
    <source>
        <dbReference type="Proteomes" id="UP000051922"/>
    </source>
</evidence>
<comment type="similarity">
    <text evidence="2 9">Belongs to the RecN family.</text>
</comment>
<dbReference type="InterPro" id="IPR027417">
    <property type="entry name" value="P-loop_NTPase"/>
</dbReference>
<dbReference type="PATRIC" id="fig|1423783.4.peg.491"/>
<comment type="caution">
    <text evidence="11">The sequence shown here is derived from an EMBL/GenBank/DDBJ whole genome shotgun (WGS) entry which is preliminary data.</text>
</comment>
<evidence type="ECO:0000256" key="2">
    <source>
        <dbReference type="ARBA" id="ARBA00009441"/>
    </source>
</evidence>
<dbReference type="NCBIfam" id="NF008121">
    <property type="entry name" value="PRK10869.1"/>
    <property type="match status" value="1"/>
</dbReference>
<dbReference type="CDD" id="cd03241">
    <property type="entry name" value="ABC_RecN"/>
    <property type="match status" value="2"/>
</dbReference>
<dbReference type="OrthoDB" id="9806954at2"/>
<sequence length="569" mass="63105">MLQELSIRDFAIIESLDLSFATGMTALTGETGAGKSIIIDAVSLLAGTRGSSEFIRTGADKATLQGQFLVGDNQNTIDALAALGLAPDDGQVLLERDLTRTGRSVCRVNGKIVTTGNLRSVGETLVDIHGQNEHQELSHPEKHLSMLDQYADGAVHELLEQYRHTYRDYQQSLSTLRKKQQNEQEWAQRLDMLRFQVKEIDDADLHAGEEDELESERERLANFQRIQNALASAYDVFDNAEYNPVDALGEVMQQLESIADLGEDYRALSETINDAYYSLQDAQADLSKEIDGLEWDENRLNEIEERLALIQQLKRKYGDSVDDILAYGQRAHKELGTMEATSSDAAGLDGRVQQLYDQLVDLGQQLTEVRKGVAHRLTDAVHQQLKALYMAKTVFSVHFADHAQDAFTPNGVDVVEFYIQTNPGERAQPLARIASGGELSRIMLAIKTIFAESDGVTSIIFDEVDTGVSGRVAQAIANKISSIAGHSQVLCITHLPQVAAMADHEFKIAKAVHQGRTTTIVTRLSEDERVDELARMLAGTSVTQLTREHAQELLRLAEQTRAELDEHHQ</sequence>
<dbReference type="GO" id="GO:0009432">
    <property type="term" value="P:SOS response"/>
    <property type="evidence" value="ECO:0007669"/>
    <property type="project" value="TreeGrafter"/>
</dbReference>
<keyword evidence="12" id="KW-1185">Reference proteome</keyword>
<dbReference type="GO" id="GO:0006310">
    <property type="term" value="P:DNA recombination"/>
    <property type="evidence" value="ECO:0007669"/>
    <property type="project" value="InterPro"/>
</dbReference>
<dbReference type="PANTHER" id="PTHR11059:SF0">
    <property type="entry name" value="DNA REPAIR PROTEIN RECN"/>
    <property type="match status" value="1"/>
</dbReference>
<dbReference type="InterPro" id="IPR004604">
    <property type="entry name" value="DNA_recomb/repair_RecN"/>
</dbReference>
<evidence type="ECO:0000256" key="6">
    <source>
        <dbReference type="ARBA" id="ARBA00022840"/>
    </source>
</evidence>
<dbReference type="EMBL" id="AZFJ01000037">
    <property type="protein sequence ID" value="KRL86828.1"/>
    <property type="molecule type" value="Genomic_DNA"/>
</dbReference>
<dbReference type="GO" id="GO:0006281">
    <property type="term" value="P:DNA repair"/>
    <property type="evidence" value="ECO:0007669"/>
    <property type="project" value="UniProtKB-KW"/>
</dbReference>
<dbReference type="NCBIfam" id="TIGR00634">
    <property type="entry name" value="recN"/>
    <property type="match status" value="1"/>
</dbReference>
<evidence type="ECO:0000313" key="11">
    <source>
        <dbReference type="EMBL" id="KRL86828.1"/>
    </source>
</evidence>
<organism evidence="11 12">
    <name type="scientific">Lacticaseibacillus pantheris DSM 15945 = JCM 12539 = NBRC 106106</name>
    <dbReference type="NCBI Taxonomy" id="1423783"/>
    <lineage>
        <taxon>Bacteria</taxon>
        <taxon>Bacillati</taxon>
        <taxon>Bacillota</taxon>
        <taxon>Bacilli</taxon>
        <taxon>Lactobacillales</taxon>
        <taxon>Lactobacillaceae</taxon>
        <taxon>Lacticaseibacillus</taxon>
    </lineage>
</organism>
<evidence type="ECO:0000259" key="10">
    <source>
        <dbReference type="Pfam" id="PF02463"/>
    </source>
</evidence>
<dbReference type="AlphaFoldDB" id="A0A0R1U0A5"/>
<dbReference type="STRING" id="1423783.FC50_GL000475"/>
<evidence type="ECO:0000256" key="4">
    <source>
        <dbReference type="ARBA" id="ARBA00022741"/>
    </source>
</evidence>
<evidence type="ECO:0000256" key="8">
    <source>
        <dbReference type="ARBA" id="ARBA00033408"/>
    </source>
</evidence>
<evidence type="ECO:0000256" key="1">
    <source>
        <dbReference type="ARBA" id="ARBA00003618"/>
    </source>
</evidence>
<accession>A0A0R1U0A5</accession>
<keyword evidence="4" id="KW-0547">Nucleotide-binding</keyword>
<evidence type="ECO:0000256" key="3">
    <source>
        <dbReference type="ARBA" id="ARBA00021315"/>
    </source>
</evidence>
<dbReference type="GO" id="GO:0043590">
    <property type="term" value="C:bacterial nucleoid"/>
    <property type="evidence" value="ECO:0007669"/>
    <property type="project" value="TreeGrafter"/>
</dbReference>
<evidence type="ECO:0000256" key="9">
    <source>
        <dbReference type="PIRNR" id="PIRNR003128"/>
    </source>
</evidence>
<name>A0A0R1U0A5_9LACO</name>
<dbReference type="Proteomes" id="UP000051922">
    <property type="component" value="Unassembled WGS sequence"/>
</dbReference>
<dbReference type="PIRSF" id="PIRSF003128">
    <property type="entry name" value="RecN"/>
    <property type="match status" value="1"/>
</dbReference>
<protein>
    <recommendedName>
        <fullName evidence="3 9">DNA repair protein RecN</fullName>
    </recommendedName>
    <alternativeName>
        <fullName evidence="8 9">Recombination protein N</fullName>
    </alternativeName>
</protein>
<reference evidence="11 12" key="1">
    <citation type="journal article" date="2015" name="Genome Announc.">
        <title>Expanding the biotechnology potential of lactobacilli through comparative genomics of 213 strains and associated genera.</title>
        <authorList>
            <person name="Sun Z."/>
            <person name="Harris H.M."/>
            <person name="McCann A."/>
            <person name="Guo C."/>
            <person name="Argimon S."/>
            <person name="Zhang W."/>
            <person name="Yang X."/>
            <person name="Jeffery I.B."/>
            <person name="Cooney J.C."/>
            <person name="Kagawa T.F."/>
            <person name="Liu W."/>
            <person name="Song Y."/>
            <person name="Salvetti E."/>
            <person name="Wrobel A."/>
            <person name="Rasinkangas P."/>
            <person name="Parkhill J."/>
            <person name="Rea M.C."/>
            <person name="O'Sullivan O."/>
            <person name="Ritari J."/>
            <person name="Douillard F.P."/>
            <person name="Paul Ross R."/>
            <person name="Yang R."/>
            <person name="Briner A.E."/>
            <person name="Felis G.E."/>
            <person name="de Vos W.M."/>
            <person name="Barrangou R."/>
            <person name="Klaenhammer T.R."/>
            <person name="Caufield P.W."/>
            <person name="Cui Y."/>
            <person name="Zhang H."/>
            <person name="O'Toole P.W."/>
        </authorList>
    </citation>
    <scope>NUCLEOTIDE SEQUENCE [LARGE SCALE GENOMIC DNA]</scope>
    <source>
        <strain evidence="11 12">DSM 15945</strain>
    </source>
</reference>
<gene>
    <name evidence="11" type="ORF">FC50_GL000475</name>
</gene>